<proteinExistence type="predicted"/>
<accession>D1W6I5</accession>
<comment type="caution">
    <text evidence="1">The sequence shown here is derived from an EMBL/GenBank/DDBJ whole genome shotgun (WGS) entry which is preliminary data.</text>
</comment>
<evidence type="ECO:0000313" key="2">
    <source>
        <dbReference type="Proteomes" id="UP000005283"/>
    </source>
</evidence>
<name>D1W6I5_9BACT</name>
<reference evidence="1 2" key="1">
    <citation type="submission" date="2009-12" db="EMBL/GenBank/DDBJ databases">
        <title>Genome Sequence of Prevotella buccalis ATCC 35310.</title>
        <authorList>
            <person name="Durkin A.S."/>
            <person name="Madupu R."/>
            <person name="Torralba M."/>
            <person name="Methe B."/>
            <person name="Sutton G."/>
            <person name="Strausberg R.L."/>
            <person name="Nelson K.E."/>
        </authorList>
    </citation>
    <scope>NUCLEOTIDE SEQUENCE [LARGE SCALE GENOMIC DNA]</scope>
    <source>
        <strain evidence="1 2">ATCC 35310</strain>
    </source>
</reference>
<gene>
    <name evidence="1" type="ORF">HMPREF0650_1828</name>
</gene>
<organism evidence="1 2">
    <name type="scientific">Hoylesella buccalis ATCC 35310</name>
    <dbReference type="NCBI Taxonomy" id="679190"/>
    <lineage>
        <taxon>Bacteria</taxon>
        <taxon>Pseudomonadati</taxon>
        <taxon>Bacteroidota</taxon>
        <taxon>Bacteroidia</taxon>
        <taxon>Bacteroidales</taxon>
        <taxon>Prevotellaceae</taxon>
        <taxon>Hoylesella</taxon>
    </lineage>
</organism>
<keyword evidence="2" id="KW-1185">Reference proteome</keyword>
<dbReference type="AlphaFoldDB" id="D1W6I5"/>
<protein>
    <submittedName>
        <fullName evidence="1">Uncharacterized protein</fullName>
    </submittedName>
</protein>
<dbReference type="RefSeq" id="WP_004349656.1">
    <property type="nucleotide sequence ID" value="NZ_ADEG01000068.1"/>
</dbReference>
<sequence>MYWNPRLKTDENGCATIENYNGRNVTYMNVDVETLVAGKPAAVNTLSYPTRKR</sequence>
<evidence type="ECO:0000313" key="1">
    <source>
        <dbReference type="EMBL" id="EFA91790.1"/>
    </source>
</evidence>
<dbReference type="EMBL" id="ADEG01000068">
    <property type="protein sequence ID" value="EFA91790.1"/>
    <property type="molecule type" value="Genomic_DNA"/>
</dbReference>
<dbReference type="Proteomes" id="UP000005283">
    <property type="component" value="Unassembled WGS sequence"/>
</dbReference>